<keyword evidence="2" id="KW-1185">Reference proteome</keyword>
<proteinExistence type="predicted"/>
<protein>
    <submittedName>
        <fullName evidence="1">Uncharacterized protein</fullName>
    </submittedName>
</protein>
<dbReference type="RefSeq" id="WP_238749464.1">
    <property type="nucleotide sequence ID" value="NZ_CAKLPZ010000001.1"/>
</dbReference>
<evidence type="ECO:0000313" key="1">
    <source>
        <dbReference type="EMBL" id="CAH0999274.1"/>
    </source>
</evidence>
<organism evidence="1 2">
    <name type="scientific">Neolewinella maritima</name>
    <dbReference type="NCBI Taxonomy" id="1383882"/>
    <lineage>
        <taxon>Bacteria</taxon>
        <taxon>Pseudomonadati</taxon>
        <taxon>Bacteroidota</taxon>
        <taxon>Saprospiria</taxon>
        <taxon>Saprospirales</taxon>
        <taxon>Lewinellaceae</taxon>
        <taxon>Neolewinella</taxon>
    </lineage>
</organism>
<gene>
    <name evidence="1" type="ORF">LEM8419_00571</name>
</gene>
<dbReference type="EMBL" id="CAKLPZ010000001">
    <property type="protein sequence ID" value="CAH0999274.1"/>
    <property type="molecule type" value="Genomic_DNA"/>
</dbReference>
<name>A0ABN8EZF3_9BACT</name>
<accession>A0ABN8EZF3</accession>
<dbReference type="Proteomes" id="UP000837803">
    <property type="component" value="Unassembled WGS sequence"/>
</dbReference>
<reference evidence="1" key="1">
    <citation type="submission" date="2021-12" db="EMBL/GenBank/DDBJ databases">
        <authorList>
            <person name="Rodrigo-Torres L."/>
            <person name="Arahal R. D."/>
            <person name="Lucena T."/>
        </authorList>
    </citation>
    <scope>NUCLEOTIDE SEQUENCE</scope>
    <source>
        <strain evidence="1">CECT 8419</strain>
    </source>
</reference>
<sequence length="69" mass="7664">MEATCKNCNHWEHEAPAVQNRDNFGECEVLSESGMKYVLPVLQNQSASTGMEFLTEASFGCNHFAPGRN</sequence>
<evidence type="ECO:0000313" key="2">
    <source>
        <dbReference type="Proteomes" id="UP000837803"/>
    </source>
</evidence>
<comment type="caution">
    <text evidence="1">The sequence shown here is derived from an EMBL/GenBank/DDBJ whole genome shotgun (WGS) entry which is preliminary data.</text>
</comment>